<feature type="domain" description="Glycosyl transferase family 1" evidence="1">
    <location>
        <begin position="217"/>
        <end position="358"/>
    </location>
</feature>
<evidence type="ECO:0000313" key="3">
    <source>
        <dbReference type="EMBL" id="OGH66464.1"/>
    </source>
</evidence>
<evidence type="ECO:0000259" key="2">
    <source>
        <dbReference type="Pfam" id="PF13439"/>
    </source>
</evidence>
<dbReference type="Pfam" id="PF13439">
    <property type="entry name" value="Glyco_transf_4"/>
    <property type="match status" value="1"/>
</dbReference>
<evidence type="ECO:0000313" key="4">
    <source>
        <dbReference type="Proteomes" id="UP000178742"/>
    </source>
</evidence>
<organism evidence="3 4">
    <name type="scientific">Candidatus Magasanikbacteria bacterium RIFCSPHIGHO2_02_FULL_41_13</name>
    <dbReference type="NCBI Taxonomy" id="1798676"/>
    <lineage>
        <taxon>Bacteria</taxon>
        <taxon>Candidatus Magasanikiibacteriota</taxon>
    </lineage>
</organism>
<dbReference type="InterPro" id="IPR001296">
    <property type="entry name" value="Glyco_trans_1"/>
</dbReference>
<dbReference type="Proteomes" id="UP000178742">
    <property type="component" value="Unassembled WGS sequence"/>
</dbReference>
<comment type="caution">
    <text evidence="3">The sequence shown here is derived from an EMBL/GenBank/DDBJ whole genome shotgun (WGS) entry which is preliminary data.</text>
</comment>
<dbReference type="Pfam" id="PF00534">
    <property type="entry name" value="Glycos_transf_1"/>
    <property type="match status" value="1"/>
</dbReference>
<proteinExistence type="predicted"/>
<dbReference type="InterPro" id="IPR028098">
    <property type="entry name" value="Glyco_trans_4-like_N"/>
</dbReference>
<dbReference type="PANTHER" id="PTHR45947">
    <property type="entry name" value="SULFOQUINOVOSYL TRANSFERASE SQD2"/>
    <property type="match status" value="1"/>
</dbReference>
<evidence type="ECO:0000259" key="1">
    <source>
        <dbReference type="Pfam" id="PF00534"/>
    </source>
</evidence>
<reference evidence="3 4" key="1">
    <citation type="journal article" date="2016" name="Nat. Commun.">
        <title>Thousands of microbial genomes shed light on interconnected biogeochemical processes in an aquifer system.</title>
        <authorList>
            <person name="Anantharaman K."/>
            <person name="Brown C.T."/>
            <person name="Hug L.A."/>
            <person name="Sharon I."/>
            <person name="Castelle C.J."/>
            <person name="Probst A.J."/>
            <person name="Thomas B.C."/>
            <person name="Singh A."/>
            <person name="Wilkins M.J."/>
            <person name="Karaoz U."/>
            <person name="Brodie E.L."/>
            <person name="Williams K.H."/>
            <person name="Hubbard S.S."/>
            <person name="Banfield J.F."/>
        </authorList>
    </citation>
    <scope>NUCLEOTIDE SEQUENCE [LARGE SCALE GENOMIC DNA]</scope>
</reference>
<dbReference type="PANTHER" id="PTHR45947:SF13">
    <property type="entry name" value="TRANSFERASE"/>
    <property type="match status" value="1"/>
</dbReference>
<dbReference type="SUPFAM" id="SSF53756">
    <property type="entry name" value="UDP-Glycosyltransferase/glycogen phosphorylase"/>
    <property type="match status" value="1"/>
</dbReference>
<dbReference type="EMBL" id="MFPX01000018">
    <property type="protein sequence ID" value="OGH66464.1"/>
    <property type="molecule type" value="Genomic_DNA"/>
</dbReference>
<dbReference type="GO" id="GO:0016757">
    <property type="term" value="F:glycosyltransferase activity"/>
    <property type="evidence" value="ECO:0007669"/>
    <property type="project" value="InterPro"/>
</dbReference>
<dbReference type="Gene3D" id="3.40.50.2000">
    <property type="entry name" value="Glycogen Phosphorylase B"/>
    <property type="match status" value="2"/>
</dbReference>
<feature type="domain" description="Glycosyltransferase subfamily 4-like N-terminal" evidence="2">
    <location>
        <begin position="14"/>
        <end position="216"/>
    </location>
</feature>
<dbReference type="STRING" id="1798676.A3B90_00440"/>
<gene>
    <name evidence="3" type="ORF">A3B90_00440</name>
</gene>
<evidence type="ECO:0008006" key="5">
    <source>
        <dbReference type="Google" id="ProtNLM"/>
    </source>
</evidence>
<dbReference type="InterPro" id="IPR050194">
    <property type="entry name" value="Glycosyltransferase_grp1"/>
</dbReference>
<sequence length="399" mass="46780">MKIVLVNKYWYLRGGTERVLFLTKKLLEDAGHEVEVFGMKDEKNIFENEYFVENVDYTKTMGFHKITQARNIICNLEAKEKFKKLLKDFAPDLVHFHNIYHQLSYSLVEAADEMNIPSVMTLHDYKMISPNYTMYHHGHIDDSMLSKNYYRCLLHNSMESLYKSFLFTLEAYWRVRHYIQQKISAYIAPSEFMKELCVRADWKDLIEVIPNPIEAEAFENYQEQDYVGYTGRLSKEKGLEYLIAAARETPEIHYKIAGTGPDEARLKTLAKDLSNIEFVGWLDGEDLFHFIGESRVLVVPSVWYENYPYSIVRPQQMGKVVIGSDIGGIPELLPENCLFEAKNISDMIARIRFWYMAPASERMNLGALFQKRVERENNSEIYLQKILALYETVSLRRKK</sequence>
<accession>A0A1F6M4C2</accession>
<protein>
    <recommendedName>
        <fullName evidence="5">Glycosyltransferase subfamily 4-like N-terminal domain-containing protein</fullName>
    </recommendedName>
</protein>
<name>A0A1F6M4C2_9BACT</name>
<dbReference type="AlphaFoldDB" id="A0A1F6M4C2"/>